<comment type="similarity">
    <text evidence="1">Belongs to the type-I restriction system S methylase family.</text>
</comment>
<evidence type="ECO:0000256" key="4">
    <source>
        <dbReference type="SAM" id="MobiDB-lite"/>
    </source>
</evidence>
<comment type="caution">
    <text evidence="6">The sequence shown here is derived from an EMBL/GenBank/DDBJ whole genome shotgun (WGS) entry which is preliminary data.</text>
</comment>
<dbReference type="InterPro" id="IPR000055">
    <property type="entry name" value="Restrct_endonuc_typeI_TRD"/>
</dbReference>
<dbReference type="Pfam" id="PF01420">
    <property type="entry name" value="Methylase_S"/>
    <property type="match status" value="2"/>
</dbReference>
<dbReference type="CDD" id="cd17256">
    <property type="entry name" value="RMtype1_S_EcoJA65PI-TRD1-CR1_like"/>
    <property type="match status" value="1"/>
</dbReference>
<dbReference type="Proteomes" id="UP000265431">
    <property type="component" value="Unassembled WGS sequence"/>
</dbReference>
<feature type="domain" description="Type I restriction modification DNA specificity" evidence="5">
    <location>
        <begin position="34"/>
        <end position="179"/>
    </location>
</feature>
<evidence type="ECO:0000256" key="3">
    <source>
        <dbReference type="ARBA" id="ARBA00023125"/>
    </source>
</evidence>
<organism evidence="6 7">
    <name type="scientific">Henriciella barbarensis</name>
    <dbReference type="NCBI Taxonomy" id="86342"/>
    <lineage>
        <taxon>Bacteria</taxon>
        <taxon>Pseudomonadati</taxon>
        <taxon>Pseudomonadota</taxon>
        <taxon>Alphaproteobacteria</taxon>
        <taxon>Hyphomonadales</taxon>
        <taxon>Hyphomonadaceae</taxon>
        <taxon>Henriciella</taxon>
    </lineage>
</organism>
<dbReference type="InterPro" id="IPR044946">
    <property type="entry name" value="Restrct_endonuc_typeI_TRD_sf"/>
</dbReference>
<feature type="domain" description="Type I restriction modification DNA specificity" evidence="5">
    <location>
        <begin position="260"/>
        <end position="424"/>
    </location>
</feature>
<protein>
    <recommendedName>
        <fullName evidence="5">Type I restriction modification DNA specificity domain-containing protein</fullName>
    </recommendedName>
</protein>
<sequence length="478" mass="52853">MSGLPSNWSETDLANCCEGDAPIIYGILQPKDNVSDGVPYVRPTEIDQTGRIDRASIRRTSPEIADRYRRSTLQTGDIILSIVGTIGKIARVPEWLSGGNITQSSCRIRFDKQLLDADFATHFLKSPLATDQYGGSRLGTAVPRLNLADVRKFRVPLPPLAEQKRIVEKLDSLTTASTEARTALTRVETLVEQYRQAVLLAGARGKLTTDWRTNNHPLSVPELLQTYTPPEQPRGGRVASDSVVDGIGGLALNAPERELPEGWQWAALNHLARQETGHTPSRSKPEYWHGGIKWIGIKDARLHHGQTIYETLQTVSQAGLDNSASRLLPAGTVCLSRTASVGYVFIMGEEMATSQDFVTWTCGELLVPKYLMYVLMAEGDAIRRFGKGTTHTTIYFPEVRAMHIALPPPEEQEVIVRRVEEALTQIDTLANAARSSRGRLDKLDRAVLAKAFRGELVPQDPKDEPASELLKRLHKEPA</sequence>
<dbReference type="AlphaFoldDB" id="A0A399QNU6"/>
<evidence type="ECO:0000259" key="5">
    <source>
        <dbReference type="Pfam" id="PF01420"/>
    </source>
</evidence>
<feature type="region of interest" description="Disordered" evidence="4">
    <location>
        <begin position="457"/>
        <end position="478"/>
    </location>
</feature>
<dbReference type="PANTHER" id="PTHR43140:SF1">
    <property type="entry name" value="TYPE I RESTRICTION ENZYME ECOKI SPECIFICITY SUBUNIT"/>
    <property type="match status" value="1"/>
</dbReference>
<keyword evidence="7" id="KW-1185">Reference proteome</keyword>
<dbReference type="EMBL" id="QWGB01000014">
    <property type="protein sequence ID" value="RIJ20550.1"/>
    <property type="molecule type" value="Genomic_DNA"/>
</dbReference>
<feature type="compositionally biased region" description="Basic and acidic residues" evidence="4">
    <location>
        <begin position="460"/>
        <end position="478"/>
    </location>
</feature>
<evidence type="ECO:0000256" key="2">
    <source>
        <dbReference type="ARBA" id="ARBA00022747"/>
    </source>
</evidence>
<proteinExistence type="inferred from homology"/>
<dbReference type="PANTHER" id="PTHR43140">
    <property type="entry name" value="TYPE-1 RESTRICTION ENZYME ECOKI SPECIFICITY PROTEIN"/>
    <property type="match status" value="1"/>
</dbReference>
<evidence type="ECO:0000256" key="1">
    <source>
        <dbReference type="ARBA" id="ARBA00010923"/>
    </source>
</evidence>
<keyword evidence="2" id="KW-0680">Restriction system</keyword>
<accession>A0A399QNU6</accession>
<dbReference type="CDD" id="cd17248">
    <property type="entry name" value="RMtype1_S_AmiI-TRD2-CR2_like"/>
    <property type="match status" value="1"/>
</dbReference>
<dbReference type="GO" id="GO:0009307">
    <property type="term" value="P:DNA restriction-modification system"/>
    <property type="evidence" value="ECO:0007669"/>
    <property type="project" value="UniProtKB-KW"/>
</dbReference>
<reference evidence="6 7" key="1">
    <citation type="submission" date="2018-08" db="EMBL/GenBank/DDBJ databases">
        <title>Henriciella mobilis sp. nov., isolated from seawater.</title>
        <authorList>
            <person name="Cheng H."/>
            <person name="Wu Y.-H."/>
            <person name="Xu X.-W."/>
            <person name="Guo L.-L."/>
        </authorList>
    </citation>
    <scope>NUCLEOTIDE SEQUENCE [LARGE SCALE GENOMIC DNA]</scope>
    <source>
        <strain evidence="6 7">CCUG66934</strain>
    </source>
</reference>
<dbReference type="OrthoDB" id="164285at2"/>
<dbReference type="SUPFAM" id="SSF116734">
    <property type="entry name" value="DNA methylase specificity domain"/>
    <property type="match status" value="2"/>
</dbReference>
<dbReference type="RefSeq" id="WP_119380867.1">
    <property type="nucleotide sequence ID" value="NZ_QWGB01000014.1"/>
</dbReference>
<evidence type="ECO:0000313" key="7">
    <source>
        <dbReference type="Proteomes" id="UP000265431"/>
    </source>
</evidence>
<keyword evidence="3" id="KW-0238">DNA-binding</keyword>
<name>A0A399QNU6_9PROT</name>
<dbReference type="GO" id="GO:0003677">
    <property type="term" value="F:DNA binding"/>
    <property type="evidence" value="ECO:0007669"/>
    <property type="project" value="UniProtKB-KW"/>
</dbReference>
<evidence type="ECO:0000313" key="6">
    <source>
        <dbReference type="EMBL" id="RIJ20550.1"/>
    </source>
</evidence>
<dbReference type="InterPro" id="IPR051212">
    <property type="entry name" value="Type-I_RE_S_subunit"/>
</dbReference>
<gene>
    <name evidence="6" type="ORF">D1224_15685</name>
</gene>
<dbReference type="Gene3D" id="3.90.220.20">
    <property type="entry name" value="DNA methylase specificity domains"/>
    <property type="match status" value="2"/>
</dbReference>